<dbReference type="Pfam" id="PF07693">
    <property type="entry name" value="KAP_NTPase"/>
    <property type="match status" value="1"/>
</dbReference>
<dbReference type="InterPro" id="IPR011646">
    <property type="entry name" value="KAP_P-loop"/>
</dbReference>
<evidence type="ECO:0000259" key="1">
    <source>
        <dbReference type="Pfam" id="PF07693"/>
    </source>
</evidence>
<dbReference type="Proteomes" id="UP000050345">
    <property type="component" value="Unassembled WGS sequence"/>
</dbReference>
<accession>A0A9X0GY93</accession>
<proteinExistence type="predicted"/>
<feature type="domain" description="KAP NTPase" evidence="1">
    <location>
        <begin position="24"/>
        <end position="62"/>
    </location>
</feature>
<name>A0A9X0GY93_PSESX</name>
<dbReference type="RefSeq" id="WP_247617962.1">
    <property type="nucleotide sequence ID" value="NZ_JYHD01000287.1"/>
</dbReference>
<evidence type="ECO:0000313" key="2">
    <source>
        <dbReference type="EMBL" id="KPX04249.1"/>
    </source>
</evidence>
<gene>
    <name evidence="2" type="ORF">ALO73_200162</name>
</gene>
<sequence>MSRISFQDEQPSELDVFPGGSHDKVATAICSYVADDQNSRVVGLDGEFGSGKSSILKMLDLKLRGLESKYKV</sequence>
<dbReference type="AlphaFoldDB" id="A0A9X0GY93"/>
<comment type="caution">
    <text evidence="2">The sequence shown here is derived from an EMBL/GenBank/DDBJ whole genome shotgun (WGS) entry which is preliminary data.</text>
</comment>
<protein>
    <submittedName>
        <fullName evidence="2">RND transporter MFP subunit</fullName>
    </submittedName>
</protein>
<organism evidence="2 3">
    <name type="scientific">Pseudomonas syringae pv. daphniphylli</name>
    <dbReference type="NCBI Taxonomy" id="264455"/>
    <lineage>
        <taxon>Bacteria</taxon>
        <taxon>Pseudomonadati</taxon>
        <taxon>Pseudomonadota</taxon>
        <taxon>Gammaproteobacteria</taxon>
        <taxon>Pseudomonadales</taxon>
        <taxon>Pseudomonadaceae</taxon>
        <taxon>Pseudomonas</taxon>
        <taxon>Pseudomonas syringae</taxon>
    </lineage>
</organism>
<reference evidence="2 3" key="1">
    <citation type="submission" date="2015-09" db="EMBL/GenBank/DDBJ databases">
        <title>Genome announcement of multiple Pseudomonas syringae strains.</title>
        <authorList>
            <person name="Thakur S."/>
            <person name="Wang P.W."/>
            <person name="Gong Y."/>
            <person name="Weir B.S."/>
            <person name="Guttman D.S."/>
        </authorList>
    </citation>
    <scope>NUCLEOTIDE SEQUENCE [LARGE SCALE GENOMIC DNA]</scope>
    <source>
        <strain evidence="2 3">ICMP9757</strain>
    </source>
</reference>
<dbReference type="EMBL" id="LJQF01000467">
    <property type="protein sequence ID" value="KPX04249.1"/>
    <property type="molecule type" value="Genomic_DNA"/>
</dbReference>
<evidence type="ECO:0000313" key="3">
    <source>
        <dbReference type="Proteomes" id="UP000050345"/>
    </source>
</evidence>